<organism evidence="3 4">
    <name type="scientific">Methanosphaerula palustris (strain ATCC BAA-1556 / DSM 19958 / E1-9c)</name>
    <dbReference type="NCBI Taxonomy" id="521011"/>
    <lineage>
        <taxon>Archaea</taxon>
        <taxon>Methanobacteriati</taxon>
        <taxon>Methanobacteriota</taxon>
        <taxon>Stenosarchaea group</taxon>
        <taxon>Methanomicrobia</taxon>
        <taxon>Methanomicrobiales</taxon>
        <taxon>Methanoregulaceae</taxon>
        <taxon>Methanosphaerula</taxon>
    </lineage>
</organism>
<reference evidence="3 4" key="1">
    <citation type="journal article" date="2015" name="Genome Announc.">
        <title>Complete Genome Sequence of Methanosphaerula palustris E1-9CT, a Hydrogenotrophic Methanogen Isolated from a Minerotrophic Fen Peatland.</title>
        <authorList>
            <person name="Cadillo-Quiroz H."/>
            <person name="Browne P."/>
            <person name="Kyrpides N."/>
            <person name="Woyke T."/>
            <person name="Goodwin L."/>
            <person name="Detter C."/>
            <person name="Yavitt J.B."/>
            <person name="Zinder S.H."/>
        </authorList>
    </citation>
    <scope>NUCLEOTIDE SEQUENCE [LARGE SCALE GENOMIC DNA]</scope>
    <source>
        <strain evidence="4">ATCC BAA-1556 / DSM 19958 / E1-9c</strain>
    </source>
</reference>
<dbReference type="HOGENOM" id="CLU_063607_0_0_2"/>
<dbReference type="AlphaFoldDB" id="B8GJM2"/>
<feature type="region of interest" description="Disordered" evidence="2">
    <location>
        <begin position="44"/>
        <end position="71"/>
    </location>
</feature>
<accession>B8GJM2</accession>
<dbReference type="KEGG" id="mpl:Mpal_0293"/>
<evidence type="ECO:0000256" key="2">
    <source>
        <dbReference type="SAM" id="MobiDB-lite"/>
    </source>
</evidence>
<dbReference type="EMBL" id="CP001338">
    <property type="protein sequence ID" value="ACL15676.1"/>
    <property type="molecule type" value="Genomic_DNA"/>
</dbReference>
<dbReference type="Proteomes" id="UP000002457">
    <property type="component" value="Chromosome"/>
</dbReference>
<feature type="coiled-coil region" evidence="1">
    <location>
        <begin position="2"/>
        <end position="29"/>
    </location>
</feature>
<dbReference type="STRING" id="521011.Mpal_0293"/>
<name>B8GJM2_METPE</name>
<protein>
    <submittedName>
        <fullName evidence="3">Putative phosphoserine phosphatase</fullName>
    </submittedName>
</protein>
<sequence>MLNELIEKRKKILAESEQHKERRNELNALASKFARERNALNTKTREFVDEAQKNKDLRDESNRSVQSLKEERNALNEQANVLFEEIEDFKKEHGNLKNRGIKELQKQIEHLEFRQQTEVISTDKERELIDKIKQMKSEVRDQESELEQNKDMRTKLNDAREFRKGASDIHAKVTELAELAQKYHDQMVENYRSADKSRESADEAHKSFVEAQESADAEHKFFLACQKELRDYDKVIGGLRKKTRKTKVTKEQKAVRKEAERIFTSFRGGEKLTTDDLLLLQRSKLV</sequence>
<proteinExistence type="predicted"/>
<evidence type="ECO:0000256" key="1">
    <source>
        <dbReference type="SAM" id="Coils"/>
    </source>
</evidence>
<dbReference type="RefSeq" id="WP_012616995.1">
    <property type="nucleotide sequence ID" value="NC_011832.1"/>
</dbReference>
<evidence type="ECO:0000313" key="4">
    <source>
        <dbReference type="Proteomes" id="UP000002457"/>
    </source>
</evidence>
<evidence type="ECO:0000313" key="3">
    <source>
        <dbReference type="EMBL" id="ACL15676.1"/>
    </source>
</evidence>
<dbReference type="OrthoDB" id="147108at2157"/>
<dbReference type="eggNOG" id="arCOG01159">
    <property type="taxonomic scope" value="Archaea"/>
</dbReference>
<feature type="coiled-coil region" evidence="1">
    <location>
        <begin position="125"/>
        <end position="159"/>
    </location>
</feature>
<keyword evidence="1" id="KW-0175">Coiled coil</keyword>
<dbReference type="GeneID" id="7272594"/>
<gene>
    <name evidence="3" type="ordered locus">Mpal_0293</name>
</gene>
<keyword evidence="4" id="KW-1185">Reference proteome</keyword>
<dbReference type="Pfam" id="PF23435">
    <property type="entry name" value="DUF7121"/>
    <property type="match status" value="1"/>
</dbReference>
<dbReference type="InterPro" id="IPR055545">
    <property type="entry name" value="DUF7121"/>
</dbReference>